<evidence type="ECO:0000256" key="11">
    <source>
        <dbReference type="ARBA" id="ARBA00022989"/>
    </source>
</evidence>
<keyword evidence="5" id="KW-0813">Transport</keyword>
<evidence type="ECO:0000256" key="3">
    <source>
        <dbReference type="ARBA" id="ARBA00012944"/>
    </source>
</evidence>
<geneLocation type="mitochondrion" evidence="20"/>
<dbReference type="GO" id="GO:0006120">
    <property type="term" value="P:mitochondrial electron transport, NADH to ubiquinone"/>
    <property type="evidence" value="ECO:0007669"/>
    <property type="project" value="InterPro"/>
</dbReference>
<proteinExistence type="inferred from homology"/>
<dbReference type="AlphaFoldDB" id="A0A1S6M3V5"/>
<dbReference type="GO" id="GO:0005743">
    <property type="term" value="C:mitochondrial inner membrane"/>
    <property type="evidence" value="ECO:0007669"/>
    <property type="project" value="UniProtKB-SubCell"/>
</dbReference>
<dbReference type="EC" id="7.1.1.2" evidence="3 17"/>
<feature type="transmembrane region" description="Helical" evidence="17">
    <location>
        <begin position="234"/>
        <end position="255"/>
    </location>
</feature>
<evidence type="ECO:0000256" key="10">
    <source>
        <dbReference type="ARBA" id="ARBA00022982"/>
    </source>
</evidence>
<reference evidence="20" key="1">
    <citation type="journal article" date="2017" name="BMC Evol. Biol.">
        <title>The measure of success: geographic isolation promotes diversification in Pachydactylus geckos.</title>
        <authorList>
            <person name="Heinicke M.P."/>
            <person name="Jackman T.R."/>
            <person name="Bauer A.M."/>
        </authorList>
    </citation>
    <scope>NUCLEOTIDE SEQUENCE</scope>
</reference>
<evidence type="ECO:0000256" key="8">
    <source>
        <dbReference type="ARBA" id="ARBA00022792"/>
    </source>
</evidence>
<evidence type="ECO:0000256" key="6">
    <source>
        <dbReference type="ARBA" id="ARBA00022660"/>
    </source>
</evidence>
<keyword evidence="12 17" id="KW-0520">NAD</keyword>
<dbReference type="InterPro" id="IPR001750">
    <property type="entry name" value="ND/Mrp_TM"/>
</dbReference>
<evidence type="ECO:0000313" key="20">
    <source>
        <dbReference type="EMBL" id="AQU14937.1"/>
    </source>
</evidence>
<dbReference type="PRINTS" id="PR01436">
    <property type="entry name" value="NADHDHGNASE2"/>
</dbReference>
<comment type="catalytic activity">
    <reaction evidence="16 17">
        <text>a ubiquinone + NADH + 5 H(+)(in) = a ubiquinol + NAD(+) + 4 H(+)(out)</text>
        <dbReference type="Rhea" id="RHEA:29091"/>
        <dbReference type="Rhea" id="RHEA-COMP:9565"/>
        <dbReference type="Rhea" id="RHEA-COMP:9566"/>
        <dbReference type="ChEBI" id="CHEBI:15378"/>
        <dbReference type="ChEBI" id="CHEBI:16389"/>
        <dbReference type="ChEBI" id="CHEBI:17976"/>
        <dbReference type="ChEBI" id="CHEBI:57540"/>
        <dbReference type="ChEBI" id="CHEBI:57945"/>
        <dbReference type="EC" id="7.1.1.2"/>
    </reaction>
</comment>
<dbReference type="InterPro" id="IPR010933">
    <property type="entry name" value="NADH_DH_su2_C"/>
</dbReference>
<keyword evidence="15 17" id="KW-0472">Membrane</keyword>
<accession>A0A1S6M3V5</accession>
<dbReference type="PANTHER" id="PTHR46552">
    <property type="entry name" value="NADH-UBIQUINONE OXIDOREDUCTASE CHAIN 2"/>
    <property type="match status" value="1"/>
</dbReference>
<keyword evidence="13 17" id="KW-0830">Ubiquinone</keyword>
<dbReference type="PANTHER" id="PTHR46552:SF1">
    <property type="entry name" value="NADH-UBIQUINONE OXIDOREDUCTASE CHAIN 2"/>
    <property type="match status" value="1"/>
</dbReference>
<feature type="transmembrane region" description="Helical" evidence="17">
    <location>
        <begin position="321"/>
        <end position="343"/>
    </location>
</feature>
<evidence type="ECO:0000259" key="19">
    <source>
        <dbReference type="Pfam" id="PF06444"/>
    </source>
</evidence>
<protein>
    <recommendedName>
        <fullName evidence="4 17">NADH-ubiquinone oxidoreductase chain 2</fullName>
        <ecNumber evidence="3 17">7.1.1.2</ecNumber>
    </recommendedName>
</protein>
<keyword evidence="9 17" id="KW-1278">Translocase</keyword>
<comment type="function">
    <text evidence="17">Core subunit of the mitochondrial membrane respiratory chain NADH dehydrogenase (Complex I) which catalyzes electron transfer from NADH through the respiratory chain, using ubiquinone as an electron acceptor. Essential for the catalytic activity and assembly of complex I.</text>
</comment>
<gene>
    <name evidence="20" type="primary">ND2</name>
</gene>
<keyword evidence="10 17" id="KW-0249">Electron transport</keyword>
<dbReference type="Pfam" id="PF00361">
    <property type="entry name" value="Proton_antipo_M"/>
    <property type="match status" value="1"/>
</dbReference>
<evidence type="ECO:0000256" key="12">
    <source>
        <dbReference type="ARBA" id="ARBA00023027"/>
    </source>
</evidence>
<evidence type="ECO:0000256" key="17">
    <source>
        <dbReference type="RuleBase" id="RU003403"/>
    </source>
</evidence>
<feature type="transmembrane region" description="Helical" evidence="17">
    <location>
        <begin position="96"/>
        <end position="115"/>
    </location>
</feature>
<feature type="transmembrane region" description="Helical" evidence="17">
    <location>
        <begin position="178"/>
        <end position="196"/>
    </location>
</feature>
<evidence type="ECO:0000256" key="13">
    <source>
        <dbReference type="ARBA" id="ARBA00023075"/>
    </source>
</evidence>
<evidence type="ECO:0000259" key="18">
    <source>
        <dbReference type="Pfam" id="PF00361"/>
    </source>
</evidence>
<dbReference type="InterPro" id="IPR050175">
    <property type="entry name" value="Complex_I_Subunit_2"/>
</dbReference>
<evidence type="ECO:0000256" key="7">
    <source>
        <dbReference type="ARBA" id="ARBA00022692"/>
    </source>
</evidence>
<evidence type="ECO:0000256" key="15">
    <source>
        <dbReference type="ARBA" id="ARBA00023136"/>
    </source>
</evidence>
<sequence length="346" mass="38263">MNPLIWALLISSLSTSTIITMSSHHWLLAWLGLELNTLSILPIITKPHSPRATEAATKYFIVQATAAALILFASTFNAWKTGQWTIIHSPLTTTNNIIIAAILLKMGVAPAHLWYPDVIQGSSMTTALVISTWQKFAPLSILYMTINYLPQSTLLVAGLISTLIGGLGGLNQTQTRKIMAFSSISHMGWLIISLMLNPKLTTLTLITYTILTTSMFLTLSVTKVKTILDMGMNWSYSTPMLATMMITLMSLGGLPPLTGFTPKMLILNNMMLPNLIIHSTILALTTLPSLFFYVRITYLTMLTIPPATTNTQHNWRLKPNLYASLTTIMMLSITLLPITPLLYQHL</sequence>
<evidence type="ECO:0000256" key="1">
    <source>
        <dbReference type="ARBA" id="ARBA00004448"/>
    </source>
</evidence>
<dbReference type="Pfam" id="PF06444">
    <property type="entry name" value="NADH_dehy_S2_C"/>
    <property type="match status" value="1"/>
</dbReference>
<comment type="similarity">
    <text evidence="2 17">Belongs to the complex I subunit 2 family.</text>
</comment>
<feature type="transmembrane region" description="Helical" evidence="17">
    <location>
        <begin position="152"/>
        <end position="171"/>
    </location>
</feature>
<feature type="domain" description="NADH:quinone oxidoreductase/Mrp antiporter transmembrane" evidence="18">
    <location>
        <begin position="23"/>
        <end position="283"/>
    </location>
</feature>
<keyword evidence="7 17" id="KW-0812">Transmembrane</keyword>
<dbReference type="InterPro" id="IPR003917">
    <property type="entry name" value="NADH_UbQ_OxRdtase_chain2"/>
</dbReference>
<name>A0A1S6M3V5_9SAUR</name>
<dbReference type="GO" id="GO:0008137">
    <property type="term" value="F:NADH dehydrogenase (ubiquinone) activity"/>
    <property type="evidence" value="ECO:0007669"/>
    <property type="project" value="UniProtKB-EC"/>
</dbReference>
<keyword evidence="14 17" id="KW-0496">Mitochondrion</keyword>
<organism evidence="20">
    <name type="scientific">Rhoptropus taeniostictus</name>
    <dbReference type="NCBI Taxonomy" id="152591"/>
    <lineage>
        <taxon>Eukaryota</taxon>
        <taxon>Metazoa</taxon>
        <taxon>Chordata</taxon>
        <taxon>Craniata</taxon>
        <taxon>Vertebrata</taxon>
        <taxon>Euteleostomi</taxon>
        <taxon>Lepidosauria</taxon>
        <taxon>Squamata</taxon>
        <taxon>Bifurcata</taxon>
        <taxon>Gekkota</taxon>
        <taxon>Gekkonidae</taxon>
        <taxon>Gekkoninae</taxon>
        <taxon>Rhoptropus</taxon>
    </lineage>
</organism>
<evidence type="ECO:0000256" key="9">
    <source>
        <dbReference type="ARBA" id="ARBA00022967"/>
    </source>
</evidence>
<feature type="transmembrane region" description="Helical" evidence="17">
    <location>
        <begin position="275"/>
        <end position="294"/>
    </location>
</feature>
<evidence type="ECO:0000256" key="2">
    <source>
        <dbReference type="ARBA" id="ARBA00007012"/>
    </source>
</evidence>
<evidence type="ECO:0000256" key="5">
    <source>
        <dbReference type="ARBA" id="ARBA00022448"/>
    </source>
</evidence>
<evidence type="ECO:0000256" key="4">
    <source>
        <dbReference type="ARBA" id="ARBA00021008"/>
    </source>
</evidence>
<feature type="transmembrane region" description="Helical" evidence="17">
    <location>
        <begin position="56"/>
        <end position="76"/>
    </location>
</feature>
<feature type="domain" description="NADH dehydrogenase subunit 2 C-terminal" evidence="19">
    <location>
        <begin position="290"/>
        <end position="343"/>
    </location>
</feature>
<keyword evidence="6 17" id="KW-0679">Respiratory chain</keyword>
<evidence type="ECO:0000256" key="14">
    <source>
        <dbReference type="ARBA" id="ARBA00023128"/>
    </source>
</evidence>
<keyword evidence="11 17" id="KW-1133">Transmembrane helix</keyword>
<dbReference type="EMBL" id="KY224248">
    <property type="protein sequence ID" value="AQU14937.1"/>
    <property type="molecule type" value="Genomic_DNA"/>
</dbReference>
<evidence type="ECO:0000256" key="16">
    <source>
        <dbReference type="ARBA" id="ARBA00049551"/>
    </source>
</evidence>
<feature type="transmembrane region" description="Helical" evidence="17">
    <location>
        <begin position="202"/>
        <end position="222"/>
    </location>
</feature>
<comment type="subcellular location">
    <subcellularLocation>
        <location evidence="1 17">Mitochondrion inner membrane</location>
        <topology evidence="1 17">Multi-pass membrane protein</topology>
    </subcellularLocation>
</comment>
<keyword evidence="8 17" id="KW-0999">Mitochondrion inner membrane</keyword>